<accession>G3FEJ1</accession>
<dbReference type="InterPro" id="IPR036908">
    <property type="entry name" value="RlpA-like_sf"/>
</dbReference>
<dbReference type="CDD" id="cd22778">
    <property type="entry name" value="DPBB_CEPL-like"/>
    <property type="match status" value="1"/>
</dbReference>
<dbReference type="InterPro" id="IPR010829">
    <property type="entry name" value="Cerato-platanin"/>
</dbReference>
<dbReference type="SUPFAM" id="SSF50685">
    <property type="entry name" value="Barwin-like endoglucanases"/>
    <property type="match status" value="1"/>
</dbReference>
<proteinExistence type="evidence at transcript level"/>
<dbReference type="Gene3D" id="2.40.40.10">
    <property type="entry name" value="RlpA-like domain"/>
    <property type="match status" value="1"/>
</dbReference>
<reference evidence="5" key="2">
    <citation type="journal article" date="2012" name="Biosci. Biotechnol. Biochem.">
        <title>The function of snodprot in the cerato-platanin family from Dactylellina cionopaga in nematophagous fungi.</title>
        <authorList>
            <person name="Yu H."/>
            <person name="Duan J."/>
            <person name="Wang B."/>
            <person name="Jiang X."/>
        </authorList>
    </citation>
    <scope>NUCLEOTIDE SEQUENCE</scope>
    <source>
        <strain evidence="5">AS 3.6776</strain>
    </source>
</reference>
<organism evidence="5">
    <name type="scientific">Dactylellina cionopaga</name>
    <dbReference type="NCBI Taxonomy" id="47266"/>
    <lineage>
        <taxon>Eukaryota</taxon>
        <taxon>Fungi</taxon>
        <taxon>Dikarya</taxon>
        <taxon>Ascomycota</taxon>
        <taxon>Pezizomycotina</taxon>
        <taxon>Orbiliomycetes</taxon>
        <taxon>Orbiliales</taxon>
        <taxon>Orbiliaceae</taxon>
        <taxon>Dactylellina</taxon>
    </lineage>
</organism>
<keyword evidence="4" id="KW-0732">Signal</keyword>
<name>G3FEJ1_9PEZI</name>
<feature type="signal peptide" evidence="4">
    <location>
        <begin position="1"/>
        <end position="17"/>
    </location>
</feature>
<comment type="subcellular location">
    <subcellularLocation>
        <location evidence="1">Secreted</location>
    </subcellularLocation>
</comment>
<sequence length="143" mass="14876">MLRFIVSLFFLVAAVAATGLKYDNNYNLKSGASLTSFACSDGANGLITKYHISSVSELASKLKSNVYIAGSPTIAGWNSPSCGLCYEARNPTNNKSFLFVAVDVAHPDIVSGADAFVVASPNGLAAGTFGITVTAKPLNACFK</sequence>
<comment type="similarity">
    <text evidence="2">Belongs to the cerato-platanin family.</text>
</comment>
<evidence type="ECO:0000313" key="5">
    <source>
        <dbReference type="EMBL" id="AEN99945.1"/>
    </source>
</evidence>
<protein>
    <submittedName>
        <fullName evidence="5">Snodprot</fullName>
    </submittedName>
</protein>
<dbReference type="Pfam" id="PF07249">
    <property type="entry name" value="Cerato-platanin"/>
    <property type="match status" value="1"/>
</dbReference>
<evidence type="ECO:0000256" key="4">
    <source>
        <dbReference type="SAM" id="SignalP"/>
    </source>
</evidence>
<evidence type="ECO:0000256" key="2">
    <source>
        <dbReference type="ARBA" id="ARBA00010421"/>
    </source>
</evidence>
<evidence type="ECO:0000256" key="1">
    <source>
        <dbReference type="ARBA" id="ARBA00004613"/>
    </source>
</evidence>
<keyword evidence="3" id="KW-0964">Secreted</keyword>
<feature type="chain" id="PRO_5003443532" evidence="4">
    <location>
        <begin position="18"/>
        <end position="143"/>
    </location>
</feature>
<evidence type="ECO:0000256" key="3">
    <source>
        <dbReference type="ARBA" id="ARBA00022525"/>
    </source>
</evidence>
<dbReference type="EMBL" id="JF699730">
    <property type="protein sequence ID" value="AEN99945.1"/>
    <property type="molecule type" value="mRNA"/>
</dbReference>
<dbReference type="AlphaFoldDB" id="G3FEJ1"/>
<reference evidence="5" key="1">
    <citation type="submission" date="2011-03" db="EMBL/GenBank/DDBJ databases">
        <title>Cloning, expression and characterization of snodprot from Dactylellina cionopaga.</title>
        <authorList>
            <person name="Yu H.Y."/>
            <person name="Jiang X.Z."/>
            <person name="Duan J.X."/>
            <person name="Wang B."/>
            <person name="Liu X.Z."/>
        </authorList>
    </citation>
    <scope>NUCLEOTIDE SEQUENCE</scope>
    <source>
        <strain evidence="5">AS 3.6776</strain>
    </source>
</reference>
<dbReference type="GO" id="GO:0005576">
    <property type="term" value="C:extracellular region"/>
    <property type="evidence" value="ECO:0007669"/>
    <property type="project" value="UniProtKB-SubCell"/>
</dbReference>